<dbReference type="Proteomes" id="UP001162992">
    <property type="component" value="Chromosome 4"/>
</dbReference>
<sequence length="631" mass="72410">MLAMDAPIVLCPTRSLHLTTAPREGCSAEVIDRFQYAMKKPMNSSLSGKVDIMHTSRMTTEFSKIIPFSFDVCLANYKHVDHWEGLGWSSNTSQKYLRLPWKRSKQQFVRQVYLVEDEQDTQFIPPEAEVEKFKVMQSPCNDIRIQEGPADSSLLAYDPDFIKMIGTLPLNNNIEVVPFIKAWLAEGKALTKEGVVAGMTKLRRWSRYSQALQISEWIATEKPFELDERDAICRIDLMAKSGDLDGAEKLFQELPPEYKTERAYNTLLAVYCYRNLVTKAEKLMDVMKESRLCSSPFAYNHLMSLYVRNGFLDKLSLLLEELKSTGITPDVYTYNILMGYKGKSGDIEAMEKLMGELRADSRAFPNGATYTVLANAYISAGMRDKAENVLREMEFALDAGHIKRRLLSYETLLTMYGTLGKLDGVERVWLHVKVYPQRTTASYVCMIEALGRMGEIERAEKIFQQRKKENKNIRNRLYNALLSGYSRKGLMWKADDLVKEMQGRGLALDSLSYYHLIRGYLNSNEDDKALEAFKEVKGIPGLRRPKLWYDTSLIILNIFSERGDVTNAKSHFEDCRRIYSDKDVRLYNYLLKAHIKAQMPIVDGFLDRMAADGIKPNKETEDLLKQLEHLP</sequence>
<evidence type="ECO:0000313" key="1">
    <source>
        <dbReference type="EMBL" id="KAJ7557852.1"/>
    </source>
</evidence>
<dbReference type="EMBL" id="CM055095">
    <property type="protein sequence ID" value="KAJ7557852.1"/>
    <property type="molecule type" value="Genomic_DNA"/>
</dbReference>
<proteinExistence type="predicted"/>
<keyword evidence="2" id="KW-1185">Reference proteome</keyword>
<name>A0ACC2DV26_DIPCM</name>
<comment type="caution">
    <text evidence="1">The sequence shown here is derived from an EMBL/GenBank/DDBJ whole genome shotgun (WGS) entry which is preliminary data.</text>
</comment>
<organism evidence="1 2">
    <name type="scientific">Diphasiastrum complanatum</name>
    <name type="common">Issler's clubmoss</name>
    <name type="synonym">Lycopodium complanatum</name>
    <dbReference type="NCBI Taxonomy" id="34168"/>
    <lineage>
        <taxon>Eukaryota</taxon>
        <taxon>Viridiplantae</taxon>
        <taxon>Streptophyta</taxon>
        <taxon>Embryophyta</taxon>
        <taxon>Tracheophyta</taxon>
        <taxon>Lycopodiopsida</taxon>
        <taxon>Lycopodiales</taxon>
        <taxon>Lycopodiaceae</taxon>
        <taxon>Lycopodioideae</taxon>
        <taxon>Diphasiastrum</taxon>
    </lineage>
</organism>
<gene>
    <name evidence="1" type="ORF">O6H91_04G012500</name>
</gene>
<accession>A0ACC2DV26</accession>
<reference evidence="2" key="1">
    <citation type="journal article" date="2024" name="Proc. Natl. Acad. Sci. U.S.A.">
        <title>Extraordinary preservation of gene collinearity over three hundred million years revealed in homosporous lycophytes.</title>
        <authorList>
            <person name="Li C."/>
            <person name="Wickell D."/>
            <person name="Kuo L.Y."/>
            <person name="Chen X."/>
            <person name="Nie B."/>
            <person name="Liao X."/>
            <person name="Peng D."/>
            <person name="Ji J."/>
            <person name="Jenkins J."/>
            <person name="Williams M."/>
            <person name="Shu S."/>
            <person name="Plott C."/>
            <person name="Barry K."/>
            <person name="Rajasekar S."/>
            <person name="Grimwood J."/>
            <person name="Han X."/>
            <person name="Sun S."/>
            <person name="Hou Z."/>
            <person name="He W."/>
            <person name="Dai G."/>
            <person name="Sun C."/>
            <person name="Schmutz J."/>
            <person name="Leebens-Mack J.H."/>
            <person name="Li F.W."/>
            <person name="Wang L."/>
        </authorList>
    </citation>
    <scope>NUCLEOTIDE SEQUENCE [LARGE SCALE GENOMIC DNA]</scope>
    <source>
        <strain evidence="2">cv. PW_Plant_1</strain>
    </source>
</reference>
<evidence type="ECO:0000313" key="2">
    <source>
        <dbReference type="Proteomes" id="UP001162992"/>
    </source>
</evidence>
<protein>
    <submittedName>
        <fullName evidence="1">Uncharacterized protein</fullName>
    </submittedName>
</protein>